<dbReference type="EMBL" id="JAQQWL010000007">
    <property type="protein sequence ID" value="KAK8064472.1"/>
    <property type="molecule type" value="Genomic_DNA"/>
</dbReference>
<gene>
    <name evidence="2" type="ORF">PG994_007110</name>
</gene>
<feature type="signal peptide" evidence="1">
    <location>
        <begin position="1"/>
        <end position="25"/>
    </location>
</feature>
<dbReference type="GeneID" id="92091582"/>
<sequence>MGRSQNVYFAFVAFTLLFFFGKSAPIDRPPASTLASNLQVSIRQAGDHALALGITNTGAVPLTLLTWNSPLDPLAVRLGLVAFTPDGAAEPVHIDTVQVRRKMPPERDSLVTGERGGVERAVRAWERLRGKEVTVVCRGTWMGPWDADEFGMEDLERIGSTQGMQFGGFEVVLESVGL</sequence>
<name>A0ABR1UZW3_9PEZI</name>
<accession>A0ABR1UZW3</accession>
<keyword evidence="1" id="KW-0732">Signal</keyword>
<evidence type="ECO:0000313" key="2">
    <source>
        <dbReference type="EMBL" id="KAK8064472.1"/>
    </source>
</evidence>
<comment type="caution">
    <text evidence="2">The sequence shown here is derived from an EMBL/GenBank/DDBJ whole genome shotgun (WGS) entry which is preliminary data.</text>
</comment>
<keyword evidence="3" id="KW-1185">Reference proteome</keyword>
<dbReference type="Proteomes" id="UP001480595">
    <property type="component" value="Unassembled WGS sequence"/>
</dbReference>
<dbReference type="RefSeq" id="XP_066715461.1">
    <property type="nucleotide sequence ID" value="XM_066858519.1"/>
</dbReference>
<proteinExistence type="predicted"/>
<evidence type="ECO:0000313" key="3">
    <source>
        <dbReference type="Proteomes" id="UP001480595"/>
    </source>
</evidence>
<reference evidence="2 3" key="1">
    <citation type="submission" date="2023-01" db="EMBL/GenBank/DDBJ databases">
        <title>Analysis of 21 Apiospora genomes using comparative genomics revels a genus with tremendous synthesis potential of carbohydrate active enzymes and secondary metabolites.</title>
        <authorList>
            <person name="Sorensen T."/>
        </authorList>
    </citation>
    <scope>NUCLEOTIDE SEQUENCE [LARGE SCALE GENOMIC DNA]</scope>
    <source>
        <strain evidence="2 3">CBS 135458</strain>
    </source>
</reference>
<evidence type="ECO:0000256" key="1">
    <source>
        <dbReference type="SAM" id="SignalP"/>
    </source>
</evidence>
<protein>
    <submittedName>
        <fullName evidence="2">Uncharacterized protein</fullName>
    </submittedName>
</protein>
<dbReference type="Gene3D" id="2.60.40.2970">
    <property type="match status" value="1"/>
</dbReference>
<organism evidence="2 3">
    <name type="scientific">Apiospora phragmitis</name>
    <dbReference type="NCBI Taxonomy" id="2905665"/>
    <lineage>
        <taxon>Eukaryota</taxon>
        <taxon>Fungi</taxon>
        <taxon>Dikarya</taxon>
        <taxon>Ascomycota</taxon>
        <taxon>Pezizomycotina</taxon>
        <taxon>Sordariomycetes</taxon>
        <taxon>Xylariomycetidae</taxon>
        <taxon>Amphisphaeriales</taxon>
        <taxon>Apiosporaceae</taxon>
        <taxon>Apiospora</taxon>
    </lineage>
</organism>
<feature type="chain" id="PRO_5046854018" evidence="1">
    <location>
        <begin position="26"/>
        <end position="178"/>
    </location>
</feature>